<reference evidence="2 3" key="1">
    <citation type="journal article" date="2019" name="Commun. Biol.">
        <title>The bagworm genome reveals a unique fibroin gene that provides high tensile strength.</title>
        <authorList>
            <person name="Kono N."/>
            <person name="Nakamura H."/>
            <person name="Ohtoshi R."/>
            <person name="Tomita M."/>
            <person name="Numata K."/>
            <person name="Arakawa K."/>
        </authorList>
    </citation>
    <scope>NUCLEOTIDE SEQUENCE [LARGE SCALE GENOMIC DNA]</scope>
</reference>
<dbReference type="EMBL" id="BGZK01000051">
    <property type="protein sequence ID" value="GBP12317.1"/>
    <property type="molecule type" value="Genomic_DNA"/>
</dbReference>
<gene>
    <name evidence="2" type="ORF">EVAR_75758_1</name>
</gene>
<accession>A0A4C1TFX7</accession>
<dbReference type="Proteomes" id="UP000299102">
    <property type="component" value="Unassembled WGS sequence"/>
</dbReference>
<organism evidence="2 3">
    <name type="scientific">Eumeta variegata</name>
    <name type="common">Bagworm moth</name>
    <name type="synonym">Eumeta japonica</name>
    <dbReference type="NCBI Taxonomy" id="151549"/>
    <lineage>
        <taxon>Eukaryota</taxon>
        <taxon>Metazoa</taxon>
        <taxon>Ecdysozoa</taxon>
        <taxon>Arthropoda</taxon>
        <taxon>Hexapoda</taxon>
        <taxon>Insecta</taxon>
        <taxon>Pterygota</taxon>
        <taxon>Neoptera</taxon>
        <taxon>Endopterygota</taxon>
        <taxon>Lepidoptera</taxon>
        <taxon>Glossata</taxon>
        <taxon>Ditrysia</taxon>
        <taxon>Tineoidea</taxon>
        <taxon>Psychidae</taxon>
        <taxon>Oiketicinae</taxon>
        <taxon>Eumeta</taxon>
    </lineage>
</organism>
<protein>
    <submittedName>
        <fullName evidence="2">Uncharacterized protein</fullName>
    </submittedName>
</protein>
<feature type="region of interest" description="Disordered" evidence="1">
    <location>
        <begin position="85"/>
        <end position="105"/>
    </location>
</feature>
<evidence type="ECO:0000313" key="2">
    <source>
        <dbReference type="EMBL" id="GBP12317.1"/>
    </source>
</evidence>
<name>A0A4C1TFX7_EUMVA</name>
<proteinExistence type="predicted"/>
<dbReference type="AlphaFoldDB" id="A0A4C1TFX7"/>
<evidence type="ECO:0000256" key="1">
    <source>
        <dbReference type="SAM" id="MobiDB-lite"/>
    </source>
</evidence>
<evidence type="ECO:0000313" key="3">
    <source>
        <dbReference type="Proteomes" id="UP000299102"/>
    </source>
</evidence>
<sequence>MILTQSRGGLLQRRYQNTWRLADAFISRTLRVPNRDAAYKCKFTADRVCAKQIRDRPHAHGVPSSPTTTSKRVYLEAINTGFSPRSTKARLSRRDRRTDAHRTQTEFWESSEYAHRTRSSICR</sequence>
<keyword evidence="3" id="KW-1185">Reference proteome</keyword>
<comment type="caution">
    <text evidence="2">The sequence shown here is derived from an EMBL/GenBank/DDBJ whole genome shotgun (WGS) entry which is preliminary data.</text>
</comment>